<dbReference type="SMART" id="SM00847">
    <property type="entry name" value="HA2"/>
    <property type="match status" value="1"/>
</dbReference>
<keyword evidence="2 5" id="KW-0067">ATP-binding</keyword>
<keyword evidence="2 5" id="KW-0347">Helicase</keyword>
<dbReference type="PANTHER" id="PTHR18934">
    <property type="entry name" value="ATP-DEPENDENT RNA HELICASE"/>
    <property type="match status" value="1"/>
</dbReference>
<accession>A0AAV3RYX6</accession>
<proteinExistence type="predicted"/>
<dbReference type="GO" id="GO:0003724">
    <property type="term" value="F:RNA helicase activity"/>
    <property type="evidence" value="ECO:0007669"/>
    <property type="project" value="UniProtKB-EC"/>
</dbReference>
<dbReference type="Pfam" id="PF07717">
    <property type="entry name" value="OB_NTP_bind"/>
    <property type="match status" value="1"/>
</dbReference>
<feature type="domain" description="Helicase-associated" evidence="4">
    <location>
        <begin position="1"/>
        <end position="64"/>
    </location>
</feature>
<dbReference type="AlphaFoldDB" id="A0AAV3RYX6"/>
<name>A0AAV3RYX6_LITER</name>
<evidence type="ECO:0000259" key="4">
    <source>
        <dbReference type="SMART" id="SM00847"/>
    </source>
</evidence>
<organism evidence="5 6">
    <name type="scientific">Lithospermum erythrorhizon</name>
    <name type="common">Purple gromwell</name>
    <name type="synonym">Lithospermum officinale var. erythrorhizon</name>
    <dbReference type="NCBI Taxonomy" id="34254"/>
    <lineage>
        <taxon>Eukaryota</taxon>
        <taxon>Viridiplantae</taxon>
        <taxon>Streptophyta</taxon>
        <taxon>Embryophyta</taxon>
        <taxon>Tracheophyta</taxon>
        <taxon>Spermatophyta</taxon>
        <taxon>Magnoliopsida</taxon>
        <taxon>eudicotyledons</taxon>
        <taxon>Gunneridae</taxon>
        <taxon>Pentapetalae</taxon>
        <taxon>asterids</taxon>
        <taxon>lamiids</taxon>
        <taxon>Boraginales</taxon>
        <taxon>Boraginaceae</taxon>
        <taxon>Boraginoideae</taxon>
        <taxon>Lithospermeae</taxon>
        <taxon>Lithospermum</taxon>
    </lineage>
</organism>
<dbReference type="InterPro" id="IPR027417">
    <property type="entry name" value="P-loop_NTPase"/>
</dbReference>
<sequence length="212" mass="24381">MLQDPMISKVILASDQFGCSEEILTIAAVLSVQSIWISVRGAQKELDEAKLRFATAEGDHVTFLNIFKGFMESNRSSKWCHKNYVNYHAMKKVIEIRGQLRRIANRIGIVLKSCEGDMQAVRKAITAGYFSNACRLEAYSHNGMYKTVRTSEEVYVHPSSVLFRVNPKWVVYHSIVNTERRYMRNVITIDPSWLTEAAPQFYQRLQPNTMTH</sequence>
<dbReference type="GO" id="GO:0003723">
    <property type="term" value="F:RNA binding"/>
    <property type="evidence" value="ECO:0007669"/>
    <property type="project" value="TreeGrafter"/>
</dbReference>
<evidence type="ECO:0000256" key="1">
    <source>
        <dbReference type="ARBA" id="ARBA00012552"/>
    </source>
</evidence>
<dbReference type="InterPro" id="IPR007502">
    <property type="entry name" value="Helicase-assoc_dom"/>
</dbReference>
<reference evidence="5 6" key="1">
    <citation type="submission" date="2024-01" db="EMBL/GenBank/DDBJ databases">
        <title>The complete chloroplast genome sequence of Lithospermum erythrorhizon: insights into the phylogenetic relationship among Boraginaceae species and the maternal lineages of purple gromwells.</title>
        <authorList>
            <person name="Okada T."/>
            <person name="Watanabe K."/>
        </authorList>
    </citation>
    <scope>NUCLEOTIDE SEQUENCE [LARGE SCALE GENOMIC DNA]</scope>
</reference>
<protein>
    <recommendedName>
        <fullName evidence="1">RNA helicase</fullName>
        <ecNumber evidence="1">3.6.4.13</ecNumber>
    </recommendedName>
</protein>
<keyword evidence="6" id="KW-1185">Reference proteome</keyword>
<dbReference type="EC" id="3.6.4.13" evidence="1"/>
<keyword evidence="2 5" id="KW-0547">Nucleotide-binding</keyword>
<keyword evidence="2 5" id="KW-0378">Hydrolase</keyword>
<dbReference type="SUPFAM" id="SSF52540">
    <property type="entry name" value="P-loop containing nucleoside triphosphate hydrolases"/>
    <property type="match status" value="1"/>
</dbReference>
<evidence type="ECO:0000256" key="3">
    <source>
        <dbReference type="ARBA" id="ARBA00047984"/>
    </source>
</evidence>
<comment type="catalytic activity">
    <reaction evidence="3">
        <text>ATP + H2O = ADP + phosphate + H(+)</text>
        <dbReference type="Rhea" id="RHEA:13065"/>
        <dbReference type="ChEBI" id="CHEBI:15377"/>
        <dbReference type="ChEBI" id="CHEBI:15378"/>
        <dbReference type="ChEBI" id="CHEBI:30616"/>
        <dbReference type="ChEBI" id="CHEBI:43474"/>
        <dbReference type="ChEBI" id="CHEBI:456216"/>
        <dbReference type="EC" id="3.6.4.13"/>
    </reaction>
</comment>
<dbReference type="PANTHER" id="PTHR18934:SF136">
    <property type="entry name" value="ATP-DEPENDENT RNA HELICASE DHX35-RELATED"/>
    <property type="match status" value="1"/>
</dbReference>
<gene>
    <name evidence="5" type="ORF">LIER_33715</name>
</gene>
<evidence type="ECO:0000313" key="5">
    <source>
        <dbReference type="EMBL" id="GAA0186427.1"/>
    </source>
</evidence>
<evidence type="ECO:0000313" key="6">
    <source>
        <dbReference type="Proteomes" id="UP001454036"/>
    </source>
</evidence>
<evidence type="ECO:0000256" key="2">
    <source>
        <dbReference type="ARBA" id="ARBA00022806"/>
    </source>
</evidence>
<dbReference type="EMBL" id="BAABME010013689">
    <property type="protein sequence ID" value="GAA0186427.1"/>
    <property type="molecule type" value="Genomic_DNA"/>
</dbReference>
<dbReference type="Proteomes" id="UP001454036">
    <property type="component" value="Unassembled WGS sequence"/>
</dbReference>
<dbReference type="Gene3D" id="1.20.120.1080">
    <property type="match status" value="1"/>
</dbReference>
<dbReference type="InterPro" id="IPR011709">
    <property type="entry name" value="DEAD-box_helicase_OB_fold"/>
</dbReference>
<dbReference type="Pfam" id="PF21010">
    <property type="entry name" value="HA2_C"/>
    <property type="match status" value="1"/>
</dbReference>
<comment type="caution">
    <text evidence="5">The sequence shown here is derived from an EMBL/GenBank/DDBJ whole genome shotgun (WGS) entry which is preliminary data.</text>
</comment>